<dbReference type="Gene3D" id="2.10.109.10">
    <property type="entry name" value="Umud Fragment, subunit A"/>
    <property type="match status" value="1"/>
</dbReference>
<feature type="domain" description="Peptidase S26" evidence="4">
    <location>
        <begin position="14"/>
        <end position="163"/>
    </location>
</feature>
<protein>
    <recommendedName>
        <fullName evidence="3">Signal peptidase I</fullName>
        <ecNumber evidence="3">3.4.21.89</ecNumber>
    </recommendedName>
</protein>
<dbReference type="Proteomes" id="UP000610862">
    <property type="component" value="Unassembled WGS sequence"/>
</dbReference>
<dbReference type="PRINTS" id="PR00727">
    <property type="entry name" value="LEADERPTASE"/>
</dbReference>
<dbReference type="SUPFAM" id="SSF51306">
    <property type="entry name" value="LexA/Signal peptidase"/>
    <property type="match status" value="1"/>
</dbReference>
<evidence type="ECO:0000256" key="2">
    <source>
        <dbReference type="ARBA" id="ARBA00009370"/>
    </source>
</evidence>
<dbReference type="CDD" id="cd06530">
    <property type="entry name" value="S26_SPase_I"/>
    <property type="match status" value="1"/>
</dbReference>
<name>A0A926I406_9FIRM</name>
<reference evidence="5" key="1">
    <citation type="submission" date="2020-08" db="EMBL/GenBank/DDBJ databases">
        <title>Genome public.</title>
        <authorList>
            <person name="Liu C."/>
            <person name="Sun Q."/>
        </authorList>
    </citation>
    <scope>NUCLEOTIDE SEQUENCE</scope>
    <source>
        <strain evidence="5">NSJ-24</strain>
    </source>
</reference>
<evidence type="ECO:0000259" key="4">
    <source>
        <dbReference type="Pfam" id="PF10502"/>
    </source>
</evidence>
<sequence>MLKKMLLYLLSAGIGILSAVVLSGVFTVTTVMGSGMEPTIDDGSKVLINKIAYGADKNKNPEVGDVVAFGSDVYGEEGEGAILVRRVAGSSGDVVEIKDNIFYLNGKPYEKYMAEAVHMDPIDEIKLGDNEIFVLSDNRKSSMDSRNEAIGVIDSRDCIGRICFK</sequence>
<dbReference type="EMBL" id="JACRTA010000001">
    <property type="protein sequence ID" value="MBC8567299.1"/>
    <property type="molecule type" value="Genomic_DNA"/>
</dbReference>
<evidence type="ECO:0000256" key="1">
    <source>
        <dbReference type="ARBA" id="ARBA00004401"/>
    </source>
</evidence>
<dbReference type="GO" id="GO:0005886">
    <property type="term" value="C:plasma membrane"/>
    <property type="evidence" value="ECO:0007669"/>
    <property type="project" value="UniProtKB-SubCell"/>
</dbReference>
<evidence type="ECO:0000256" key="3">
    <source>
        <dbReference type="RuleBase" id="RU362042"/>
    </source>
</evidence>
<evidence type="ECO:0000313" key="5">
    <source>
        <dbReference type="EMBL" id="MBC8567299.1"/>
    </source>
</evidence>
<dbReference type="Pfam" id="PF10502">
    <property type="entry name" value="Peptidase_S26"/>
    <property type="match status" value="1"/>
</dbReference>
<dbReference type="EC" id="3.4.21.89" evidence="3"/>
<dbReference type="InterPro" id="IPR000223">
    <property type="entry name" value="Pept_S26A_signal_pept_1"/>
</dbReference>
<accession>A0A926I406</accession>
<keyword evidence="3 5" id="KW-0378">Hydrolase</keyword>
<comment type="caution">
    <text evidence="5">The sequence shown here is derived from an EMBL/GenBank/DDBJ whole genome shotgun (WGS) entry which is preliminary data.</text>
</comment>
<dbReference type="GO" id="GO:0009003">
    <property type="term" value="F:signal peptidase activity"/>
    <property type="evidence" value="ECO:0007669"/>
    <property type="project" value="UniProtKB-EC"/>
</dbReference>
<dbReference type="InterPro" id="IPR019533">
    <property type="entry name" value="Peptidase_S26"/>
</dbReference>
<dbReference type="GO" id="GO:0004252">
    <property type="term" value="F:serine-type endopeptidase activity"/>
    <property type="evidence" value="ECO:0007669"/>
    <property type="project" value="InterPro"/>
</dbReference>
<evidence type="ECO:0000313" key="6">
    <source>
        <dbReference type="Proteomes" id="UP000610862"/>
    </source>
</evidence>
<dbReference type="AlphaFoldDB" id="A0A926I406"/>
<organism evidence="5 6">
    <name type="scientific">Lentihominibacter hominis</name>
    <dbReference type="NCBI Taxonomy" id="2763645"/>
    <lineage>
        <taxon>Bacteria</taxon>
        <taxon>Bacillati</taxon>
        <taxon>Bacillota</taxon>
        <taxon>Clostridia</taxon>
        <taxon>Peptostreptococcales</taxon>
        <taxon>Anaerovoracaceae</taxon>
        <taxon>Lentihominibacter</taxon>
    </lineage>
</organism>
<keyword evidence="3" id="KW-0645">Protease</keyword>
<dbReference type="PANTHER" id="PTHR43390:SF1">
    <property type="entry name" value="CHLOROPLAST PROCESSING PEPTIDASE"/>
    <property type="match status" value="1"/>
</dbReference>
<comment type="catalytic activity">
    <reaction evidence="3">
        <text>Cleavage of hydrophobic, N-terminal signal or leader sequences from secreted and periplasmic proteins.</text>
        <dbReference type="EC" id="3.4.21.89"/>
    </reaction>
</comment>
<gene>
    <name evidence="5" type="primary">lepB</name>
    <name evidence="5" type="ORF">H8692_00790</name>
</gene>
<dbReference type="NCBIfam" id="TIGR02227">
    <property type="entry name" value="sigpep_I_bact"/>
    <property type="match status" value="1"/>
</dbReference>
<comment type="similarity">
    <text evidence="2 3">Belongs to the peptidase S26 family.</text>
</comment>
<dbReference type="PANTHER" id="PTHR43390">
    <property type="entry name" value="SIGNAL PEPTIDASE I"/>
    <property type="match status" value="1"/>
</dbReference>
<dbReference type="RefSeq" id="WP_177269906.1">
    <property type="nucleotide sequence ID" value="NZ_JACRTA010000001.1"/>
</dbReference>
<dbReference type="InterPro" id="IPR036286">
    <property type="entry name" value="LexA/Signal_pep-like_sf"/>
</dbReference>
<keyword evidence="6" id="KW-1185">Reference proteome</keyword>
<dbReference type="GO" id="GO:0006465">
    <property type="term" value="P:signal peptide processing"/>
    <property type="evidence" value="ECO:0007669"/>
    <property type="project" value="InterPro"/>
</dbReference>
<comment type="subcellular location">
    <subcellularLocation>
        <location evidence="1">Cell membrane</location>
        <topology evidence="1">Single-pass type II membrane protein</topology>
    </subcellularLocation>
    <subcellularLocation>
        <location evidence="3">Membrane</location>
        <topology evidence="3">Single-pass type II membrane protein</topology>
    </subcellularLocation>
</comment>
<proteinExistence type="inferred from homology"/>